<protein>
    <recommendedName>
        <fullName evidence="10">Dibenzothiophene monooxygenase</fullName>
        <ecNumber evidence="9">1.14.14.21</ecNumber>
    </recommendedName>
</protein>
<evidence type="ECO:0000256" key="6">
    <source>
        <dbReference type="ARBA" id="ARBA00023033"/>
    </source>
</evidence>
<dbReference type="GO" id="GO:0004497">
    <property type="term" value="F:monooxygenase activity"/>
    <property type="evidence" value="ECO:0007669"/>
    <property type="project" value="UniProtKB-KW"/>
</dbReference>
<dbReference type="GO" id="GO:0050660">
    <property type="term" value="F:flavin adenine dinucleotide binding"/>
    <property type="evidence" value="ECO:0007669"/>
    <property type="project" value="InterPro"/>
</dbReference>
<dbReference type="EC" id="1.14.14.21" evidence="9"/>
<dbReference type="GO" id="GO:0008470">
    <property type="term" value="F:3-methylbutanoyl-CoA dehydrogenase activity"/>
    <property type="evidence" value="ECO:0007669"/>
    <property type="project" value="TreeGrafter"/>
</dbReference>
<evidence type="ECO:0000313" key="18">
    <source>
        <dbReference type="EMBL" id="OLP57785.1"/>
    </source>
</evidence>
<dbReference type="RefSeq" id="WP_075629689.1">
    <property type="nucleotide sequence ID" value="NZ_FOAM01000007.1"/>
</dbReference>
<dbReference type="InterPro" id="IPR006091">
    <property type="entry name" value="Acyl-CoA_Oxase/DH_mid-dom"/>
</dbReference>
<keyword evidence="19" id="KW-1185">Reference proteome</keyword>
<evidence type="ECO:0000256" key="14">
    <source>
        <dbReference type="SAM" id="MobiDB-lite"/>
    </source>
</evidence>
<evidence type="ECO:0000256" key="9">
    <source>
        <dbReference type="ARBA" id="ARBA00034328"/>
    </source>
</evidence>
<dbReference type="Gene3D" id="1.10.540.10">
    <property type="entry name" value="Acyl-CoA dehydrogenase/oxidase, N-terminal domain"/>
    <property type="match status" value="1"/>
</dbReference>
<feature type="compositionally biased region" description="Polar residues" evidence="14">
    <location>
        <begin position="1"/>
        <end position="15"/>
    </location>
</feature>
<dbReference type="InterPro" id="IPR046373">
    <property type="entry name" value="Acyl-CoA_Oxase/DH_mid-dom_sf"/>
</dbReference>
<keyword evidence="2" id="KW-0285">Flavoprotein</keyword>
<evidence type="ECO:0000259" key="17">
    <source>
        <dbReference type="Pfam" id="PF08028"/>
    </source>
</evidence>
<name>A0A1Q9AR53_9HYPH</name>
<dbReference type="InterPro" id="IPR009100">
    <property type="entry name" value="AcylCoA_DH/oxidase_NM_dom_sf"/>
</dbReference>
<evidence type="ECO:0000259" key="15">
    <source>
        <dbReference type="Pfam" id="PF02770"/>
    </source>
</evidence>
<keyword evidence="5" id="KW-0560">Oxidoreductase</keyword>
<dbReference type="Pfam" id="PF02771">
    <property type="entry name" value="Acyl-CoA_dh_N"/>
    <property type="match status" value="1"/>
</dbReference>
<dbReference type="Gene3D" id="2.40.110.10">
    <property type="entry name" value="Butyryl-CoA Dehydrogenase, subunit A, domain 2"/>
    <property type="match status" value="1"/>
</dbReference>
<dbReference type="InterPro" id="IPR023922">
    <property type="entry name" value="S04_starv_induced_SfnB"/>
</dbReference>
<dbReference type="SUPFAM" id="SSF56645">
    <property type="entry name" value="Acyl-CoA dehydrogenase NM domain-like"/>
    <property type="match status" value="1"/>
</dbReference>
<comment type="subcellular location">
    <subcellularLocation>
        <location evidence="1">Cytoplasm</location>
    </subcellularLocation>
</comment>
<dbReference type="NCBIfam" id="TIGR04022">
    <property type="entry name" value="sulfur_SfnB"/>
    <property type="match status" value="1"/>
</dbReference>
<evidence type="ECO:0000256" key="11">
    <source>
        <dbReference type="ARBA" id="ARBA00047859"/>
    </source>
</evidence>
<evidence type="ECO:0000256" key="7">
    <source>
        <dbReference type="ARBA" id="ARBA00034307"/>
    </source>
</evidence>
<evidence type="ECO:0000313" key="19">
    <source>
        <dbReference type="Proteomes" id="UP000186364"/>
    </source>
</evidence>
<dbReference type="SUPFAM" id="SSF47203">
    <property type="entry name" value="Acyl-CoA dehydrogenase C-terminal domain-like"/>
    <property type="match status" value="1"/>
</dbReference>
<comment type="pathway">
    <text evidence="7">Sulfur metabolism; dibenzothiophene degradation.</text>
</comment>
<feature type="domain" description="Acyl-CoA dehydrogenase/oxidase N-terminal" evidence="16">
    <location>
        <begin position="24"/>
        <end position="130"/>
    </location>
</feature>
<evidence type="ECO:0000256" key="12">
    <source>
        <dbReference type="ARBA" id="ARBA00048445"/>
    </source>
</evidence>
<feature type="region of interest" description="Disordered" evidence="14">
    <location>
        <begin position="1"/>
        <end position="20"/>
    </location>
</feature>
<sequence length="407" mass="43583">MSQATSPISRAQQAPKSARIESAEQALATARTLAARFAEGAARRDRDRILPYGELDELAASGLLAISVPKAYGGIGVSNAVLGEVIAILAEADGSIGQIPQNHFYILEALRHDGSEEQKRFYFERALAGDRFGNALSETGTKTVGHYNTRITADNEGFRINGRKSYSTGVLFADWIVVFAKDESDALTMSFLPRGTEGIEILDDWDGFGQRTTGSGTTVLTNVPVPASAVVRHHKGFERPGTIGAVGQILHAGIDLGIARAAFAETVSFVRTRSRPWTNSGVDKASDDPLTVSRVGQLAIRLEAAGAVLAAAGLKVDRAQAETTEENTVAASLSVAAAKVLTTEIALEATNTLFELAGTAATREGLNLDRHWRNARTHTVHDPVRWKYHVVGNYHLNDTPPPRSGAF</sequence>
<dbReference type="GO" id="GO:0005737">
    <property type="term" value="C:cytoplasm"/>
    <property type="evidence" value="ECO:0007669"/>
    <property type="project" value="UniProtKB-SubCell"/>
</dbReference>
<keyword evidence="4" id="KW-0547">Nucleotide-binding</keyword>
<keyword evidence="3" id="KW-0288">FMN</keyword>
<dbReference type="Pfam" id="PF02770">
    <property type="entry name" value="Acyl-CoA_dh_M"/>
    <property type="match status" value="1"/>
</dbReference>
<evidence type="ECO:0000256" key="13">
    <source>
        <dbReference type="ARBA" id="ARBA00049456"/>
    </source>
</evidence>
<keyword evidence="6" id="KW-0503">Monooxygenase</keyword>
<dbReference type="InterPro" id="IPR036250">
    <property type="entry name" value="AcylCo_DH-like_C"/>
</dbReference>
<comment type="caution">
    <text evidence="18">The sequence shown here is derived from an EMBL/GenBank/DDBJ whole genome shotgun (WGS) entry which is preliminary data.</text>
</comment>
<feature type="domain" description="Acyl-CoA dehydrogenase C-terminal" evidence="17">
    <location>
        <begin position="250"/>
        <end position="382"/>
    </location>
</feature>
<dbReference type="EMBL" id="MKIP01000059">
    <property type="protein sequence ID" value="OLP57785.1"/>
    <property type="molecule type" value="Genomic_DNA"/>
</dbReference>
<evidence type="ECO:0000259" key="16">
    <source>
        <dbReference type="Pfam" id="PF02771"/>
    </source>
</evidence>
<evidence type="ECO:0000256" key="10">
    <source>
        <dbReference type="ARBA" id="ARBA00034345"/>
    </source>
</evidence>
<accession>A0A1Q9AR53</accession>
<evidence type="ECO:0000256" key="1">
    <source>
        <dbReference type="ARBA" id="ARBA00004496"/>
    </source>
</evidence>
<comment type="catalytic activity">
    <reaction evidence="12">
        <text>dibenzothiophene 5-oxide + FMNH2 + O2 = dibenzothiophene 5,5-dioxide + FMN + H2O + H(+)</text>
        <dbReference type="Rhea" id="RHEA:49080"/>
        <dbReference type="ChEBI" id="CHEBI:15377"/>
        <dbReference type="ChEBI" id="CHEBI:15378"/>
        <dbReference type="ChEBI" id="CHEBI:15379"/>
        <dbReference type="ChEBI" id="CHEBI:23683"/>
        <dbReference type="ChEBI" id="CHEBI:57618"/>
        <dbReference type="ChEBI" id="CHEBI:58210"/>
        <dbReference type="ChEBI" id="CHEBI:90356"/>
    </reaction>
</comment>
<evidence type="ECO:0000256" key="5">
    <source>
        <dbReference type="ARBA" id="ARBA00023002"/>
    </source>
</evidence>
<dbReference type="OrthoDB" id="6184213at2"/>
<dbReference type="Gene3D" id="1.20.140.10">
    <property type="entry name" value="Butyryl-CoA Dehydrogenase, subunit A, domain 3"/>
    <property type="match status" value="1"/>
</dbReference>
<organism evidence="18 19">
    <name type="scientific">Xaviernesmea oryzae</name>
    <dbReference type="NCBI Taxonomy" id="464029"/>
    <lineage>
        <taxon>Bacteria</taxon>
        <taxon>Pseudomonadati</taxon>
        <taxon>Pseudomonadota</taxon>
        <taxon>Alphaproteobacteria</taxon>
        <taxon>Hyphomicrobiales</taxon>
        <taxon>Rhizobiaceae</taxon>
        <taxon>Rhizobium/Agrobacterium group</taxon>
        <taxon>Xaviernesmea</taxon>
    </lineage>
</organism>
<dbReference type="PANTHER" id="PTHR43884">
    <property type="entry name" value="ACYL-COA DEHYDROGENASE"/>
    <property type="match status" value="1"/>
</dbReference>
<dbReference type="InterPro" id="IPR013107">
    <property type="entry name" value="Acyl-CoA_DH_C"/>
</dbReference>
<dbReference type="PIRSF" id="PIRSF016578">
    <property type="entry name" value="HsaA"/>
    <property type="match status" value="1"/>
</dbReference>
<comment type="similarity">
    <text evidence="8">Belongs to the DszC flavin monooxygenase family.</text>
</comment>
<evidence type="ECO:0000256" key="2">
    <source>
        <dbReference type="ARBA" id="ARBA00022630"/>
    </source>
</evidence>
<dbReference type="GO" id="GO:0006552">
    <property type="term" value="P:L-leucine catabolic process"/>
    <property type="evidence" value="ECO:0007669"/>
    <property type="project" value="TreeGrafter"/>
</dbReference>
<dbReference type="InterPro" id="IPR037069">
    <property type="entry name" value="AcylCoA_DH/ox_N_sf"/>
</dbReference>
<evidence type="ECO:0000256" key="4">
    <source>
        <dbReference type="ARBA" id="ARBA00022741"/>
    </source>
</evidence>
<dbReference type="Proteomes" id="UP000186364">
    <property type="component" value="Unassembled WGS sequence"/>
</dbReference>
<evidence type="ECO:0000256" key="8">
    <source>
        <dbReference type="ARBA" id="ARBA00034317"/>
    </source>
</evidence>
<comment type="catalytic activity">
    <reaction evidence="13">
        <text>dibenzothiophene + 2 FMNH2 + 2 O2 = dibenzothiophene 5,5-dioxide + 2 FMN + 2 H2O + 2 H(+)</text>
        <dbReference type="Rhea" id="RHEA:49072"/>
        <dbReference type="ChEBI" id="CHEBI:15377"/>
        <dbReference type="ChEBI" id="CHEBI:15378"/>
        <dbReference type="ChEBI" id="CHEBI:15379"/>
        <dbReference type="ChEBI" id="CHEBI:23681"/>
        <dbReference type="ChEBI" id="CHEBI:57618"/>
        <dbReference type="ChEBI" id="CHEBI:58210"/>
        <dbReference type="ChEBI" id="CHEBI:90356"/>
        <dbReference type="EC" id="1.14.14.21"/>
    </reaction>
</comment>
<reference evidence="18 19" key="1">
    <citation type="submission" date="2016-09" db="EMBL/GenBank/DDBJ databases">
        <title>Rhizobium sp. nov., a novel species isolated from the rice rhizosphere.</title>
        <authorList>
            <person name="Zhao J."/>
            <person name="Zhang X."/>
        </authorList>
    </citation>
    <scope>NUCLEOTIDE SEQUENCE [LARGE SCALE GENOMIC DNA]</scope>
    <source>
        <strain evidence="18 19">1.7048</strain>
    </source>
</reference>
<dbReference type="PANTHER" id="PTHR43884:SF12">
    <property type="entry name" value="ISOVALERYL-COA DEHYDROGENASE, MITOCHONDRIAL-RELATED"/>
    <property type="match status" value="1"/>
</dbReference>
<comment type="catalytic activity">
    <reaction evidence="11">
        <text>dibenzothiophene + FMNH2 + O2 = dibenzothiophene 5-oxide + FMN + H2O + H(+)</text>
        <dbReference type="Rhea" id="RHEA:49076"/>
        <dbReference type="ChEBI" id="CHEBI:15377"/>
        <dbReference type="ChEBI" id="CHEBI:15378"/>
        <dbReference type="ChEBI" id="CHEBI:15379"/>
        <dbReference type="ChEBI" id="CHEBI:23681"/>
        <dbReference type="ChEBI" id="CHEBI:23683"/>
        <dbReference type="ChEBI" id="CHEBI:57618"/>
        <dbReference type="ChEBI" id="CHEBI:58210"/>
    </reaction>
</comment>
<feature type="domain" description="Acyl-CoA oxidase/dehydrogenase middle" evidence="15">
    <location>
        <begin position="140"/>
        <end position="223"/>
    </location>
</feature>
<dbReference type="InterPro" id="IPR013786">
    <property type="entry name" value="AcylCoA_DH/ox_N"/>
</dbReference>
<gene>
    <name evidence="18" type="ORF">BJF93_13085</name>
</gene>
<dbReference type="AlphaFoldDB" id="A0A1Q9AR53"/>
<proteinExistence type="inferred from homology"/>
<dbReference type="Pfam" id="PF08028">
    <property type="entry name" value="Acyl-CoA_dh_2"/>
    <property type="match status" value="1"/>
</dbReference>
<evidence type="ECO:0000256" key="3">
    <source>
        <dbReference type="ARBA" id="ARBA00022643"/>
    </source>
</evidence>